<evidence type="ECO:0000313" key="3">
    <source>
        <dbReference type="Proteomes" id="UP000676336"/>
    </source>
</evidence>
<name>A0A8S2STS2_9BILA</name>
<proteinExistence type="predicted"/>
<dbReference type="Proteomes" id="UP000676336">
    <property type="component" value="Unassembled WGS sequence"/>
</dbReference>
<dbReference type="AlphaFoldDB" id="A0A8S2STS2"/>
<feature type="region of interest" description="Disordered" evidence="1">
    <location>
        <begin position="23"/>
        <end position="89"/>
    </location>
</feature>
<evidence type="ECO:0000313" key="2">
    <source>
        <dbReference type="EMBL" id="CAF4248877.1"/>
    </source>
</evidence>
<evidence type="ECO:0000256" key="1">
    <source>
        <dbReference type="SAM" id="MobiDB-lite"/>
    </source>
</evidence>
<sequence length="89" mass="10059">ESEEEIDEENTVGKKKIITIPLRFKPVDLPRGGYGGPRRGAGRVHDRSYRDDYQTSKAPNQQQGPSSQQTGEYKPDEQQQQQTRPYGGP</sequence>
<feature type="compositionally biased region" description="Basic and acidic residues" evidence="1">
    <location>
        <begin position="43"/>
        <end position="54"/>
    </location>
</feature>
<protein>
    <submittedName>
        <fullName evidence="2">Uncharacterized protein</fullName>
    </submittedName>
</protein>
<dbReference type="EMBL" id="CAJOBI010026657">
    <property type="protein sequence ID" value="CAF4248877.1"/>
    <property type="molecule type" value="Genomic_DNA"/>
</dbReference>
<feature type="compositionally biased region" description="Polar residues" evidence="1">
    <location>
        <begin position="55"/>
        <end position="71"/>
    </location>
</feature>
<gene>
    <name evidence="2" type="ORF">SMN809_LOCUS23905</name>
</gene>
<feature type="non-terminal residue" evidence="2">
    <location>
        <position position="1"/>
    </location>
</feature>
<feature type="compositionally biased region" description="Polar residues" evidence="1">
    <location>
        <begin position="78"/>
        <end position="89"/>
    </location>
</feature>
<organism evidence="2 3">
    <name type="scientific">Rotaria magnacalcarata</name>
    <dbReference type="NCBI Taxonomy" id="392030"/>
    <lineage>
        <taxon>Eukaryota</taxon>
        <taxon>Metazoa</taxon>
        <taxon>Spiralia</taxon>
        <taxon>Gnathifera</taxon>
        <taxon>Rotifera</taxon>
        <taxon>Eurotatoria</taxon>
        <taxon>Bdelloidea</taxon>
        <taxon>Philodinida</taxon>
        <taxon>Philodinidae</taxon>
        <taxon>Rotaria</taxon>
    </lineage>
</organism>
<comment type="caution">
    <text evidence="2">The sequence shown here is derived from an EMBL/GenBank/DDBJ whole genome shotgun (WGS) entry which is preliminary data.</text>
</comment>
<feature type="non-terminal residue" evidence="2">
    <location>
        <position position="89"/>
    </location>
</feature>
<reference evidence="2" key="1">
    <citation type="submission" date="2021-02" db="EMBL/GenBank/DDBJ databases">
        <authorList>
            <person name="Nowell W R."/>
        </authorList>
    </citation>
    <scope>NUCLEOTIDE SEQUENCE</scope>
</reference>
<accession>A0A8S2STS2</accession>